<organism evidence="2 3">
    <name type="scientific">Acinetobacter courvalinii</name>
    <dbReference type="NCBI Taxonomy" id="280147"/>
    <lineage>
        <taxon>Bacteria</taxon>
        <taxon>Pseudomonadati</taxon>
        <taxon>Pseudomonadota</taxon>
        <taxon>Gammaproteobacteria</taxon>
        <taxon>Moraxellales</taxon>
        <taxon>Moraxellaceae</taxon>
        <taxon>Acinetobacter</taxon>
    </lineage>
</organism>
<feature type="transmembrane region" description="Helical" evidence="1">
    <location>
        <begin position="6"/>
        <end position="27"/>
    </location>
</feature>
<dbReference type="EMBL" id="JAOEEO010000001">
    <property type="protein sequence ID" value="MDH0562190.1"/>
    <property type="molecule type" value="Genomic_DNA"/>
</dbReference>
<comment type="caution">
    <text evidence="2">The sequence shown here is derived from an EMBL/GenBank/DDBJ whole genome shotgun (WGS) entry which is preliminary data.</text>
</comment>
<name>A0AA42I4Y1_9GAMM</name>
<protein>
    <submittedName>
        <fullName evidence="2">Uncharacterized protein</fullName>
    </submittedName>
</protein>
<dbReference type="RefSeq" id="WP_279694075.1">
    <property type="nucleotide sequence ID" value="NZ_JAOEEO010000001.1"/>
</dbReference>
<gene>
    <name evidence="2" type="ORF">N7644_00660</name>
</gene>
<evidence type="ECO:0000256" key="1">
    <source>
        <dbReference type="SAM" id="Phobius"/>
    </source>
</evidence>
<proteinExistence type="predicted"/>
<accession>A0AA42I4Y1</accession>
<evidence type="ECO:0000313" key="3">
    <source>
        <dbReference type="Proteomes" id="UP001159329"/>
    </source>
</evidence>
<evidence type="ECO:0000313" key="2">
    <source>
        <dbReference type="EMBL" id="MDH0562190.1"/>
    </source>
</evidence>
<reference evidence="2" key="1">
    <citation type="submission" date="2022-09" db="EMBL/GenBank/DDBJ databases">
        <title>Intensive care unit water sources are persistently colonized with multi-drug resistant bacteria and are the site of extensive horizontal gene transfer of antibiotic resistance genes.</title>
        <authorList>
            <person name="Diorio-Toth L."/>
        </authorList>
    </citation>
    <scope>NUCLEOTIDE SEQUENCE</scope>
    <source>
        <strain evidence="2">GD04005</strain>
    </source>
</reference>
<dbReference type="AlphaFoldDB" id="A0AA42I4Y1"/>
<keyword evidence="1" id="KW-0812">Transmembrane</keyword>
<keyword evidence="1" id="KW-1133">Transmembrane helix</keyword>
<keyword evidence="1" id="KW-0472">Membrane</keyword>
<dbReference type="Proteomes" id="UP001159329">
    <property type="component" value="Unassembled WGS sequence"/>
</dbReference>
<sequence length="174" mass="20154">MTCIETISLLANIATLLGLIFAIYIFLQWKRQSDYSFKRDVTFEAELATLDTFAALITTIQTYSECKRIYLVNGNNQDPQFLRQDYIEKKKQLDQKIQTYHENLVKLNISNINLDESIILNKNNMISKFESIITDIHAINNPDDIPVKLNEFILEIGLLSNNSTEFLSKTRKNI</sequence>